<feature type="transmembrane region" description="Helical" evidence="18">
    <location>
        <begin position="3674"/>
        <end position="3698"/>
    </location>
</feature>
<feature type="domain" description="Protein kinase" evidence="19">
    <location>
        <begin position="2885"/>
        <end position="3158"/>
    </location>
</feature>
<dbReference type="Gene3D" id="3.80.10.10">
    <property type="entry name" value="Ribonuclease Inhibitor"/>
    <property type="match status" value="6"/>
</dbReference>
<feature type="binding site" evidence="16">
    <location>
        <position position="4650"/>
    </location>
    <ligand>
        <name>ATP</name>
        <dbReference type="ChEBI" id="CHEBI:30616"/>
    </ligand>
</feature>
<feature type="transmembrane region" description="Helical" evidence="18">
    <location>
        <begin position="2349"/>
        <end position="2368"/>
    </location>
</feature>
<keyword evidence="13 18" id="KW-0472">Membrane</keyword>
<keyword evidence="9 16" id="KW-0547">Nucleotide-binding</keyword>
<evidence type="ECO:0000256" key="3">
    <source>
        <dbReference type="ARBA" id="ARBA00022527"/>
    </source>
</evidence>
<evidence type="ECO:0000256" key="11">
    <source>
        <dbReference type="ARBA" id="ARBA00022840"/>
    </source>
</evidence>
<dbReference type="SMART" id="SM00220">
    <property type="entry name" value="S_TKc"/>
    <property type="match status" value="6"/>
</dbReference>
<feature type="binding site" evidence="16">
    <location>
        <position position="367"/>
    </location>
    <ligand>
        <name>ATP</name>
        <dbReference type="ChEBI" id="CHEBI:30616"/>
    </ligand>
</feature>
<evidence type="ECO:0000256" key="4">
    <source>
        <dbReference type="ARBA" id="ARBA00022614"/>
    </source>
</evidence>
<dbReference type="SUPFAM" id="SSF56112">
    <property type="entry name" value="Protein kinase-like (PK-like)"/>
    <property type="match status" value="6"/>
</dbReference>
<comment type="catalytic activity">
    <reaction evidence="15">
        <text>L-seryl-[protein] + ATP = O-phospho-L-seryl-[protein] + ADP + H(+)</text>
        <dbReference type="Rhea" id="RHEA:17989"/>
        <dbReference type="Rhea" id="RHEA-COMP:9863"/>
        <dbReference type="Rhea" id="RHEA-COMP:11604"/>
        <dbReference type="ChEBI" id="CHEBI:15378"/>
        <dbReference type="ChEBI" id="CHEBI:29999"/>
        <dbReference type="ChEBI" id="CHEBI:30616"/>
        <dbReference type="ChEBI" id="CHEBI:83421"/>
        <dbReference type="ChEBI" id="CHEBI:456216"/>
        <dbReference type="EC" id="2.7.11.1"/>
    </reaction>
</comment>
<dbReference type="Pfam" id="PF07714">
    <property type="entry name" value="PK_Tyr_Ser-Thr"/>
    <property type="match status" value="3"/>
</dbReference>
<keyword evidence="21" id="KW-1185">Reference proteome</keyword>
<dbReference type="PROSITE" id="PS51450">
    <property type="entry name" value="LRR"/>
    <property type="match status" value="1"/>
</dbReference>
<feature type="domain" description="Protein kinase" evidence="19">
    <location>
        <begin position="1184"/>
        <end position="1454"/>
    </location>
</feature>
<evidence type="ECO:0000256" key="8">
    <source>
        <dbReference type="ARBA" id="ARBA00022737"/>
    </source>
</evidence>
<dbReference type="PROSITE" id="PS00108">
    <property type="entry name" value="PROTEIN_KINASE_ST"/>
    <property type="match status" value="6"/>
</dbReference>
<evidence type="ECO:0000256" key="2">
    <source>
        <dbReference type="ARBA" id="ARBA00012513"/>
    </source>
</evidence>
<evidence type="ECO:0000259" key="19">
    <source>
        <dbReference type="PROSITE" id="PS50011"/>
    </source>
</evidence>
<evidence type="ECO:0000313" key="20">
    <source>
        <dbReference type="EMBL" id="KAH0937376.1"/>
    </source>
</evidence>
<keyword evidence="4" id="KW-0433">Leucine-rich repeat</keyword>
<feature type="non-terminal residue" evidence="20">
    <location>
        <position position="4923"/>
    </location>
</feature>
<feature type="transmembrane region" description="Helical" evidence="18">
    <location>
        <begin position="4564"/>
        <end position="4588"/>
    </location>
</feature>
<keyword evidence="12 18" id="KW-1133">Transmembrane helix</keyword>
<feature type="domain" description="Protein kinase" evidence="19">
    <location>
        <begin position="3748"/>
        <end position="4020"/>
    </location>
</feature>
<feature type="binding site" evidence="16">
    <location>
        <position position="2078"/>
    </location>
    <ligand>
        <name>ATP</name>
        <dbReference type="ChEBI" id="CHEBI:30616"/>
    </ligand>
</feature>
<feature type="non-terminal residue" evidence="20">
    <location>
        <position position="1"/>
    </location>
</feature>
<dbReference type="SMART" id="SM00369">
    <property type="entry name" value="LRR_TYP"/>
    <property type="match status" value="9"/>
</dbReference>
<reference evidence="20 21" key="1">
    <citation type="submission" date="2021-05" db="EMBL/GenBank/DDBJ databases">
        <title>Genome Assembly of Synthetic Allotetraploid Brassica napus Reveals Homoeologous Exchanges between Subgenomes.</title>
        <authorList>
            <person name="Davis J.T."/>
        </authorList>
    </citation>
    <scope>NUCLEOTIDE SEQUENCE [LARGE SCALE GENOMIC DNA]</scope>
    <source>
        <strain evidence="21">cv. Da-Ae</strain>
        <tissue evidence="20">Seedling</tissue>
    </source>
</reference>
<feature type="domain" description="Protein kinase" evidence="19">
    <location>
        <begin position="4622"/>
        <end position="4897"/>
    </location>
</feature>
<evidence type="ECO:0000256" key="12">
    <source>
        <dbReference type="ARBA" id="ARBA00022989"/>
    </source>
</evidence>
<dbReference type="EC" id="2.7.11.1" evidence="2"/>
<dbReference type="CDD" id="cd14066">
    <property type="entry name" value="STKc_IRAK"/>
    <property type="match status" value="4"/>
</dbReference>
<evidence type="ECO:0000256" key="18">
    <source>
        <dbReference type="SAM" id="Phobius"/>
    </source>
</evidence>
<dbReference type="InterPro" id="IPR003591">
    <property type="entry name" value="Leu-rich_rpt_typical-subtyp"/>
</dbReference>
<sequence>RRSARSEKDLPVNPAVSLVMRTPVTANPVRNGQSWSQISTTLEVGNDNDYDPPKKALAAAATPSNASAPLTISWTPPNPGDQYYLYSHFAEIQDLQDNDTREFDLLWNGVVSTETIIPSKLEINTLLDTPPETCGDERCRIRWQGDPCVPQQYAWDGLNCSNTESSTPPRITSLNLSSAGLTGTIAAAIQNLTKLEKLDLSNNKLTGVVPDFLVQMKPLVIINLSGNDLYGNIPQALRRKGLELLVDGNPRLCLSGSCIKDSNKKLIVIVVVSVAAVVISVVVLVLVLVLKKKKPSSVEALQLPPSTPMVNDAYANSSEPSIEMKKRRFTYSEVMKMTNNLQRVVGEGGFGVVFHGTLNGSEQVAIKVLSQSSSQGYKHFKAEVDLLLRVHHTNLVSLVGYCDEGDHLALIYEFMPNGDLRQYLSGKRGGSFISWANRLRIALEAALGSEYLHFGCTPPIVHRDIKTTNILLDEQLKAKLADFGLSRSFPVGGETHVSTVVAGTPGYLDPEYYRTSRLGEKSDVYSFGIVLLEMITNQPVIDQSRQKSHITQWVGFMLNRGDITKIMDPNLHKDYESRSVWRALELAMSCVNPSSVNRPNMSQNMESSLVLWLMLIATLAIIHSVQAQDQQGFISLDCGLPENEQSPYNDTTTGLNFSSDATFIQSGKTGKIQASSVGRLMKPYTTVRYFPDGTRNCYSLNVQSWRRYLIRATFTYGNYDGLNVQPVFDLYLGPNLWATIDFETDVNGTQKEILHTTTSNSLNICLVKTGETTPLISTLELRPMENSCYITKSGSLYLHHRSYLRKSGSNLRYSSDTYDRIWRPYFQMEWTNISTDLDVFSSNKYAPPQDALKNAATPTNASAPLKIEWSSANPDAQYYLYTHFAELQDLQANETREFNILWNGENYYGPLTPGKYSLTILSRSPRTCEGVRCSVQLIRTNISTLPPLLNAYESFSFRSQKPMKATSTQHGQTFLTSVSATRSIAASYALSRINWQGDPCFPQQLRWDGLNCTNADVSVPPRITSLNLSSSGLTGTIAAAIQSLTQLEKLDLSNNNLTGGVPEFLGNMKSLMFINLSGNNLNGSIPQALQRKGLELTVKGNPRLRVSDSSRKPLKKKVFVSIVASVASAAIAIAVLLLFLVHIKKRSKAVEDLPRPQSTPTVNDTFANKNSRRFTYSEVLKMTNNFQRVLGKGGFGMVYHGSINGSQQVAVKLLSQSSTQGYKEFKAEVDLLLRVHHTNLVTLVGYCYEGDHLALIYEFLPNGDLKQHLSGKGGRPIINWRIRLQIALEAALGLEYLHIGCTPPMVHRDVKTANILLDENFKTKLADFGLSRSFQGGCESQDSTVIAGTCGYLDPEYCRTSRLAEKSDVYSYGVVLLEMITNQPVISEKCHIAEWVGSTLKRGDITEIMDPNLGGAYDSNSAWRAVELAMLCADPFSSKRPTMSQVISELKECIVCENSRMNNNGGIESQQVSIVLDTSVREYDKISWAIAVTNRHHSYYSSSRPTSLDCGLPANETSPYEESYTKLMFTSDETFICGGRNGRIRENPEGFAKPYETLRYFPDGIRNCYGLKVEKGRTHMIVARFVYGNYDGFDVKPKFDLYLGPNLWATIDFQRLGTNSTNEEILHMPTSDSLQICLVKTGETTPFISALEIRALGNDSYITKSGSLMRLSRSYFSKSGSNIRYMKDIYDREWVAYNGAGFQGEWTNISTTLDVNNSNKYVPPKDALIHAATPTDANAPLTIELPSGGSGEEYYFYAYFAEIQDLQAKDTREFNISLNGEVLSDPIIPKKLDITTVSSVGTCQGMECILQLTRTNRSTLPPLINALEIFTSIRFPQSETDENDVAAIKNIEAKYGLSRIDWQGDPCVPRQFLWGGLNCSNTDMSISPRITSLNLSSSGLTGNIAAAVQNLPQLEKLDLSNNNLTGGVPEFLGNMKSLMFINLSRNNLNGSIPQALQKQGLELLVDGNPMLCLSNACRKRPKKKVLVPIVASIASAAVVIAVLVIFLVRRKKKATAVGDLPLPPGTSMVNDTFANKKSRRFTYSEVVKMTNNFQKVVGKGGSGMVYQGTVNGSEVAVKLLSQTSTQGYEQFKAEVDLLLRVHHTNLVSLVGYCYEGDHLALIYEFLPNGDLKQHLSGKGGRSIINWSIRLRIALETALGLEYLHIGCTPPMVHRDVKTANILLDENFKAKLADFGISRSFGGHESQEFTEVAGTHGYIDPEYYRTNRLAEKSDVYSYGVVLLEMITNKPVISEEYHVAEWVSTKLNQCDITEIMDPNLCGGYDHNSAWRALDLAVSCTDTSSSKRPIMSQVINELKECIACENSRISNNGGLESQEINISLDTSNMENYLGLLLALFAAFAITSFIQAQEQQGFISLDCGLPANGRSPYNDTFSRLHFSSDATFIQSGKTGKIQSTLVSRFMKPYTTLRYFPDGIRNCYNLNVEKGSKYLIRATFIYGNYDGHDIKPVFDLYLGPNLWATIDLERAVNGTRQDMLHIPTSNSLQICLVKTGETTPLISALELRPMENVSYSTESDSLNLYNMYYLSKSGSQIRYSRDIYDRIWRSYFKMEWTQISTDLDVVHSNKYAPPKDALRYAATPTNASAPLTIEWSSANPDAQYHLYAHFAELQDLEANETREFSMVWNGQHYYGPLVPLKLNLLTIFNKSPRTCNGGKCSVQLIRTNRSTLPPLLNAFEVFTVIHLPQSETDESDVSAIKSIATSYALSRINWQGDPCVPQQLRWDGLNCTNAVASMPPRLTTLNLSSSGLTGTIAAAIQNLTQLEKLDLSNNNLTGGVPEFLGDMKSLMVINLSGNNLSGSLPQAFQRKGLELSVEGNPRLCLSGPCKKPTKKKVVVPIVVSVASAATVIFVVKNRRFTYSEVIKMTNNFQRVLGKGGFGMVYHGTVNIYEQVAVKVLSQSSTQGSKEFKAEVDLLLRVHHTNLVSLVGYCYEGDKLALIYEFLPNGDLKQHLTGKGSGSIIKWSVRLRIALEAASGLEYLHIGCTPPMVHRDVKTANILLDENLKAKLADFGLSRSFQSEGESQVLTAIAGTLGYLDPECNSSGRLSEKSDVYSFGIVLLEMITNQPVINQTSEILHITQWVGFKISRGDIIEIMDPKLGKDYDSNSAWRALELALSCANPSSSKRPSMSQVIQELKECIVCENSRNMVRSLGILLLIIRTLAIIHIVQAQSQQGFISLDCGLPANEPSPYKEESTGLQFSSDATFIQSGKTGRIHPTLASRFLKPYTTLRYFPDGTRNCYNLRVEKGRNHLIRARFLYGNYDGLDNNPTFDLYLGPNPWATIDLHKLVNGTREEIIHIPTSNKLQVCLVKTGPTTPVISTLEVRPMGNDSYSTQSGSLNLFFRLYLSESKTTLRYPDDVYDRQWTAYFWREWTQITTTSNVGNANDYEPPKAALATAAIPTNASEPLTLEWSNTDKPDDQYYLYRHFAEIQDLRSNETREFNMVWNGELMSSDPLVPDELKITTILSLTPRTCAKGECSFQLKRTNRSTLPPLLNAFEVYTVIQFPQSETNESEVVAIRNIEATYGLSRINWQGDPCVPSQLMWDALNCSHVDISTPPRITSLNLSSSGLTGNIAAAIQNLTLLEKLDLSNNNLTGEVPEFLGNMKLLLVINLSGNDLNGSIPQSLQRKGLVLSLEGNPRLFPSGSPEKTHKRTLLVPIVASVGSVAILIAALVLYLVLRKKKQPTVEAVVRPPPSRPTVNVTNANSPEPSIETKKRRFTYSEVIKMTNNFERVVGEGGFGVVCHGTVNGEQVAVKLLSQSSTQGYKEFKAEVDLLLRVHHTNLVSLVGYCDEGDHLALIYEFVPNGDLRQHLTGKGGRSVVNWGIRLRIAVEAALGLEYLHIGCTPPMVHRDVKTTNILLDEHYKAKLADFGLSRSFPVGGESHVSTVVAGTPGYLDPEYYHTGRLGEKSDVYSFGIVLLEMITNQSVIDRNRRNSHITQWVGSELKGGNIANIMDPNLHGDYDSRSAWRALELAMSCADPTSARRPTMSHVVIELKECLVSENSRRNTSRRTDSLSSTEVSMTFDSGMIPRARYMERSLGLLLALIATMTIIHLVHAQDQRVLRRYMLTGFISLDCGLPESEPSSYIESVTGLNFSSDATFIQSGETGTIQTYLKISLKPYRTLRYFREGTRNCYDIPVEKRRIYLIKAWFIYGNYDGLDIRPKFDMYLGPNLWATVDMQKLFNDPTSEEMLHNSTSDSLQICLVKSGTTTPLISSLELRPLGRDSYSTKSGSLKLLERIYYTNSGNEIRYPDDAYDRQWTPHSQLWLPHISTTSDVSDGGSYKLPKAVRQNAATPTNASEPLTIEWTSENPNDQYYMYEHLAEIQDLQANETREFAVFLNGHSFSDPVTPEKLEIITMASHTPRTCEGGKCSLQLTRTWRSTLPPLLNAYEIYRVIQFTQSETNEKDVVAIKSIKHAYGLNIINWQGDPCVPQHFMWDGLNCSSTDISIPPIITSLNLSSIGLSGTIAAAIQNLEQLENLDLSNNNLTGELPEFLGNIINLSENNLNGSIPAALQRKDVILHGNPRLFHPGTSCSKSPSKKFPVAMVACVATVVILVAALVLFLVFRKKKVSTVDDPQLGQRMSLINKRFTYSEVIKMTNNFQGALGEGGFGRVYRGTLNDSEHVAVKVCNESSPQFFKQFKAEVDILLRAHHKYLVNLVGYCDEGNHLALVYEFVPNGDLKEHLSGKQGRPIINWGMRLKIAMEVSQGLEYLHDGCKPSMIHRDVKTANILLCEDFQAKIADFGLSRSSPVAGETHVLTVVAGTPGYLDPEYHSTSRLSKKSDVYSFGILLLEMITNKPVIDVDGTREMSGIAQWVRLELERGEITKIMDPNLYVDYNSPSVWNALTLAISCTDPSSANRPPMSDVVTKLKACLASENLSGLSEYQIKFRSRIINPNFRI</sequence>
<proteinExistence type="predicted"/>
<dbReference type="InterPro" id="IPR011009">
    <property type="entry name" value="Kinase-like_dom_sf"/>
</dbReference>
<feature type="binding site" evidence="16">
    <location>
        <position position="1212"/>
    </location>
    <ligand>
        <name>ATP</name>
        <dbReference type="ChEBI" id="CHEBI:30616"/>
    </ligand>
</feature>
<accession>A0ABQ8E6W5</accession>
<dbReference type="PANTHER" id="PTHR45631:SF133">
    <property type="entry name" value="PROTEIN KINASE DOMAIN-CONTAINING PROTEIN"/>
    <property type="match status" value="1"/>
</dbReference>
<dbReference type="InterPro" id="IPR032675">
    <property type="entry name" value="LRR_dom_sf"/>
</dbReference>
<dbReference type="Gene3D" id="1.10.510.10">
    <property type="entry name" value="Transferase(Phosphotransferase) domain 1"/>
    <property type="match status" value="6"/>
</dbReference>
<dbReference type="SUPFAM" id="SSF52058">
    <property type="entry name" value="L domain-like"/>
    <property type="match status" value="6"/>
</dbReference>
<dbReference type="InterPro" id="IPR008271">
    <property type="entry name" value="Ser/Thr_kinase_AS"/>
</dbReference>
<evidence type="ECO:0000256" key="13">
    <source>
        <dbReference type="ARBA" id="ARBA00023136"/>
    </source>
</evidence>
<feature type="transmembrane region" description="Helical" evidence="18">
    <location>
        <begin position="266"/>
        <end position="290"/>
    </location>
</feature>
<dbReference type="InterPro" id="IPR001611">
    <property type="entry name" value="Leu-rich_rpt"/>
</dbReference>
<evidence type="ECO:0000256" key="16">
    <source>
        <dbReference type="PROSITE-ProRule" id="PRU10141"/>
    </source>
</evidence>
<feature type="binding site" evidence="16">
    <location>
        <position position="2913"/>
    </location>
    <ligand>
        <name>ATP</name>
        <dbReference type="ChEBI" id="CHEBI:30616"/>
    </ligand>
</feature>
<keyword evidence="10" id="KW-0418">Kinase</keyword>
<evidence type="ECO:0000256" key="10">
    <source>
        <dbReference type="ARBA" id="ARBA00022777"/>
    </source>
</evidence>
<keyword evidence="11 16" id="KW-0067">ATP-binding</keyword>
<feature type="transmembrane region" description="Helical" evidence="18">
    <location>
        <begin position="1118"/>
        <end position="1141"/>
    </location>
</feature>
<evidence type="ECO:0000256" key="7">
    <source>
        <dbReference type="ARBA" id="ARBA00022729"/>
    </source>
</evidence>
<dbReference type="Pfam" id="PF12819">
    <property type="entry name" value="Malectin_like"/>
    <property type="match status" value="6"/>
</dbReference>
<dbReference type="InterPro" id="IPR024788">
    <property type="entry name" value="Malectin-like_Carb-bd_dom"/>
</dbReference>
<dbReference type="Proteomes" id="UP000824890">
    <property type="component" value="Unassembled WGS sequence"/>
</dbReference>
<evidence type="ECO:0000256" key="5">
    <source>
        <dbReference type="ARBA" id="ARBA00022679"/>
    </source>
</evidence>
<dbReference type="InterPro" id="IPR001245">
    <property type="entry name" value="Ser-Thr/Tyr_kinase_cat_dom"/>
</dbReference>
<evidence type="ECO:0000256" key="15">
    <source>
        <dbReference type="ARBA" id="ARBA00048679"/>
    </source>
</evidence>
<gene>
    <name evidence="20" type="ORF">HID58_004837</name>
</gene>
<dbReference type="Gene3D" id="3.30.200.20">
    <property type="entry name" value="Phosphorylase Kinase, domain 1"/>
    <property type="match status" value="6"/>
</dbReference>
<keyword evidence="7" id="KW-0732">Signal</keyword>
<feature type="transmembrane region" description="Helical" evidence="18">
    <location>
        <begin position="4059"/>
        <end position="4077"/>
    </location>
</feature>
<dbReference type="PROSITE" id="PS50011">
    <property type="entry name" value="PROTEIN_KINASE_DOM"/>
    <property type="match status" value="6"/>
</dbReference>
<evidence type="ECO:0000256" key="17">
    <source>
        <dbReference type="SAM" id="MobiDB-lite"/>
    </source>
</evidence>
<keyword evidence="8" id="KW-0677">Repeat</keyword>
<dbReference type="InterPro" id="IPR000719">
    <property type="entry name" value="Prot_kinase_dom"/>
</dbReference>
<evidence type="ECO:0000256" key="6">
    <source>
        <dbReference type="ARBA" id="ARBA00022692"/>
    </source>
</evidence>
<keyword evidence="6 18" id="KW-0812">Transmembrane</keyword>
<evidence type="ECO:0000313" key="21">
    <source>
        <dbReference type="Proteomes" id="UP000824890"/>
    </source>
</evidence>
<dbReference type="EMBL" id="JAGKQM010000002">
    <property type="protein sequence ID" value="KAH0937376.1"/>
    <property type="molecule type" value="Genomic_DNA"/>
</dbReference>
<dbReference type="PANTHER" id="PTHR45631">
    <property type="entry name" value="OS07G0107800 PROTEIN-RELATED"/>
    <property type="match status" value="1"/>
</dbReference>
<dbReference type="SMART" id="SM00364">
    <property type="entry name" value="LRR_BAC"/>
    <property type="match status" value="6"/>
</dbReference>
<dbReference type="PROSITE" id="PS00107">
    <property type="entry name" value="PROTEIN_KINASE_ATP"/>
    <property type="match status" value="6"/>
</dbReference>
<comment type="caution">
    <text evidence="20">The sequence shown here is derived from an EMBL/GenBank/DDBJ whole genome shotgun (WGS) entry which is preliminary data.</text>
</comment>
<name>A0ABQ8E6W5_BRANA</name>
<evidence type="ECO:0000256" key="14">
    <source>
        <dbReference type="ARBA" id="ARBA00047899"/>
    </source>
</evidence>
<comment type="catalytic activity">
    <reaction evidence="14">
        <text>L-threonyl-[protein] + ATP = O-phospho-L-threonyl-[protein] + ADP + H(+)</text>
        <dbReference type="Rhea" id="RHEA:46608"/>
        <dbReference type="Rhea" id="RHEA-COMP:11060"/>
        <dbReference type="Rhea" id="RHEA-COMP:11605"/>
        <dbReference type="ChEBI" id="CHEBI:15378"/>
        <dbReference type="ChEBI" id="CHEBI:30013"/>
        <dbReference type="ChEBI" id="CHEBI:30616"/>
        <dbReference type="ChEBI" id="CHEBI:61977"/>
        <dbReference type="ChEBI" id="CHEBI:456216"/>
        <dbReference type="EC" id="2.7.11.1"/>
    </reaction>
</comment>
<feature type="region of interest" description="Disordered" evidence="17">
    <location>
        <begin position="3709"/>
        <end position="3732"/>
    </location>
</feature>
<feature type="compositionally biased region" description="Polar residues" evidence="17">
    <location>
        <begin position="3717"/>
        <end position="3728"/>
    </location>
</feature>
<evidence type="ECO:0000256" key="1">
    <source>
        <dbReference type="ARBA" id="ARBA00004167"/>
    </source>
</evidence>
<dbReference type="Pfam" id="PF00069">
    <property type="entry name" value="Pkinase"/>
    <property type="match status" value="3"/>
</dbReference>
<feature type="binding site" evidence="16">
    <location>
        <position position="3775"/>
    </location>
    <ligand>
        <name>ATP</name>
        <dbReference type="ChEBI" id="CHEBI:30616"/>
    </ligand>
</feature>
<keyword evidence="5" id="KW-0808">Transferase</keyword>
<feature type="domain" description="Protein kinase" evidence="19">
    <location>
        <begin position="339"/>
        <end position="613"/>
    </location>
</feature>
<evidence type="ECO:0000256" key="9">
    <source>
        <dbReference type="ARBA" id="ARBA00022741"/>
    </source>
</evidence>
<keyword evidence="3" id="KW-0723">Serine/threonine-protein kinase</keyword>
<organism evidence="20 21">
    <name type="scientific">Brassica napus</name>
    <name type="common">Rape</name>
    <dbReference type="NCBI Taxonomy" id="3708"/>
    <lineage>
        <taxon>Eukaryota</taxon>
        <taxon>Viridiplantae</taxon>
        <taxon>Streptophyta</taxon>
        <taxon>Embryophyta</taxon>
        <taxon>Tracheophyta</taxon>
        <taxon>Spermatophyta</taxon>
        <taxon>Magnoliopsida</taxon>
        <taxon>eudicotyledons</taxon>
        <taxon>Gunneridae</taxon>
        <taxon>Pentapetalae</taxon>
        <taxon>rosids</taxon>
        <taxon>malvids</taxon>
        <taxon>Brassicales</taxon>
        <taxon>Brassicaceae</taxon>
        <taxon>Brassiceae</taxon>
        <taxon>Brassica</taxon>
    </lineage>
</organism>
<feature type="transmembrane region" description="Helical" evidence="18">
    <location>
        <begin position="1985"/>
        <end position="2008"/>
    </location>
</feature>
<dbReference type="Pfam" id="PF00560">
    <property type="entry name" value="LRR_1"/>
    <property type="match status" value="2"/>
</dbReference>
<feature type="domain" description="Protein kinase" evidence="19">
    <location>
        <begin position="2051"/>
        <end position="2319"/>
    </location>
</feature>
<dbReference type="InterPro" id="IPR017441">
    <property type="entry name" value="Protein_kinase_ATP_BS"/>
</dbReference>
<dbReference type="Pfam" id="PF13855">
    <property type="entry name" value="LRR_8"/>
    <property type="match status" value="4"/>
</dbReference>
<protein>
    <recommendedName>
        <fullName evidence="2">non-specific serine/threonine protein kinase</fullName>
        <ecNumber evidence="2">2.7.11.1</ecNumber>
    </recommendedName>
</protein>
<comment type="subcellular location">
    <subcellularLocation>
        <location evidence="1">Membrane</location>
        <topology evidence="1">Single-pass membrane protein</topology>
    </subcellularLocation>
</comment>